<reference evidence="7 8" key="1">
    <citation type="submission" date="2019-09" db="EMBL/GenBank/DDBJ databases">
        <title>A chromosome-level genome assembly of the Chinese tupelo Nyssa sinensis.</title>
        <authorList>
            <person name="Yang X."/>
            <person name="Kang M."/>
            <person name="Yang Y."/>
            <person name="Xiong H."/>
            <person name="Wang M."/>
            <person name="Zhang Z."/>
            <person name="Wang Z."/>
            <person name="Wu H."/>
            <person name="Ma T."/>
            <person name="Liu J."/>
            <person name="Xi Z."/>
        </authorList>
    </citation>
    <scope>NUCLEOTIDE SEQUENCE [LARGE SCALE GENOMIC DNA]</scope>
    <source>
        <strain evidence="7">J267</strain>
        <tissue evidence="7">Leaf</tissue>
    </source>
</reference>
<dbReference type="Pfam" id="PF04576">
    <property type="entry name" value="Zein-binding"/>
    <property type="match status" value="1"/>
</dbReference>
<accession>A0A5J5BS61</accession>
<evidence type="ECO:0000313" key="7">
    <source>
        <dbReference type="EMBL" id="KAA8545678.1"/>
    </source>
</evidence>
<feature type="coiled-coil region" evidence="5">
    <location>
        <begin position="39"/>
        <end position="87"/>
    </location>
</feature>
<keyword evidence="8" id="KW-1185">Reference proteome</keyword>
<protein>
    <recommendedName>
        <fullName evidence="6">GTD-binding domain-containing protein</fullName>
    </recommendedName>
</protein>
<dbReference type="PANTHER" id="PTHR31422:SF2">
    <property type="entry name" value="PROTEIN FLOURY 1-LIKE"/>
    <property type="match status" value="1"/>
</dbReference>
<dbReference type="Proteomes" id="UP000325577">
    <property type="component" value="Linkage Group LG10"/>
</dbReference>
<evidence type="ECO:0000256" key="4">
    <source>
        <dbReference type="ARBA" id="ARBA00023136"/>
    </source>
</evidence>
<dbReference type="InterPro" id="IPR007656">
    <property type="entry name" value="GTD-bd"/>
</dbReference>
<dbReference type="GO" id="GO:0080115">
    <property type="term" value="F:myosin XI tail binding"/>
    <property type="evidence" value="ECO:0007669"/>
    <property type="project" value="UniProtKB-ARBA"/>
</dbReference>
<evidence type="ECO:0000259" key="6">
    <source>
        <dbReference type="PROSITE" id="PS51775"/>
    </source>
</evidence>
<dbReference type="AlphaFoldDB" id="A0A5J5BS61"/>
<evidence type="ECO:0000256" key="3">
    <source>
        <dbReference type="ARBA" id="ARBA00022989"/>
    </source>
</evidence>
<gene>
    <name evidence="7" type="ORF">F0562_020871</name>
</gene>
<dbReference type="OrthoDB" id="1100010at2759"/>
<evidence type="ECO:0000256" key="1">
    <source>
        <dbReference type="ARBA" id="ARBA00004370"/>
    </source>
</evidence>
<dbReference type="PROSITE" id="PS51775">
    <property type="entry name" value="GTD_BINDING"/>
    <property type="match status" value="1"/>
</dbReference>
<keyword evidence="3" id="KW-1133">Transmembrane helix</keyword>
<comment type="subcellular location">
    <subcellularLocation>
        <location evidence="1">Membrane</location>
    </subcellularLocation>
</comment>
<dbReference type="GO" id="GO:0016020">
    <property type="term" value="C:membrane"/>
    <property type="evidence" value="ECO:0007669"/>
    <property type="project" value="UniProtKB-SubCell"/>
</dbReference>
<keyword evidence="2" id="KW-0812">Transmembrane</keyword>
<dbReference type="PANTHER" id="PTHR31422">
    <property type="entry name" value="BNAANNG28530D PROTEIN"/>
    <property type="match status" value="1"/>
</dbReference>
<organism evidence="7 8">
    <name type="scientific">Nyssa sinensis</name>
    <dbReference type="NCBI Taxonomy" id="561372"/>
    <lineage>
        <taxon>Eukaryota</taxon>
        <taxon>Viridiplantae</taxon>
        <taxon>Streptophyta</taxon>
        <taxon>Embryophyta</taxon>
        <taxon>Tracheophyta</taxon>
        <taxon>Spermatophyta</taxon>
        <taxon>Magnoliopsida</taxon>
        <taxon>eudicotyledons</taxon>
        <taxon>Gunneridae</taxon>
        <taxon>Pentapetalae</taxon>
        <taxon>asterids</taxon>
        <taxon>Cornales</taxon>
        <taxon>Nyssaceae</taxon>
        <taxon>Nyssa</taxon>
    </lineage>
</organism>
<keyword evidence="4" id="KW-0472">Membrane</keyword>
<feature type="domain" description="GTD-binding" evidence="6">
    <location>
        <begin position="33"/>
        <end position="131"/>
    </location>
</feature>
<sequence length="232" mass="27005">MNGNVDVKAKIVLDEEYDDGDDSEQELYAEDKVDVMALKNLVKIERRRANAAYLELEKERTAACTAVEEAMAMILRLQNERSLIEMEANQFRRLAEEKQLHDREVIQSLRWIVVKHESERSHSEDQLRLPMRKLKLNMKGDEDDQYEEADEFLGVANSNIEDDLDDALISSLDMDLSRVLLAISPIENLPKGDASASRCRFQPFPDWLPRKMEEKKRKFGPILDPSFHVHYW</sequence>
<evidence type="ECO:0000256" key="5">
    <source>
        <dbReference type="SAM" id="Coils"/>
    </source>
</evidence>
<evidence type="ECO:0000256" key="2">
    <source>
        <dbReference type="ARBA" id="ARBA00022692"/>
    </source>
</evidence>
<dbReference type="EMBL" id="CM018033">
    <property type="protein sequence ID" value="KAA8545678.1"/>
    <property type="molecule type" value="Genomic_DNA"/>
</dbReference>
<name>A0A5J5BS61_9ASTE</name>
<proteinExistence type="predicted"/>
<keyword evidence="5" id="KW-0175">Coiled coil</keyword>
<evidence type="ECO:0000313" key="8">
    <source>
        <dbReference type="Proteomes" id="UP000325577"/>
    </source>
</evidence>